<dbReference type="EMBL" id="RZNX01000001">
    <property type="protein sequence ID" value="RUT36318.1"/>
    <property type="molecule type" value="Genomic_DNA"/>
</dbReference>
<protein>
    <submittedName>
        <fullName evidence="1">DUF3006 domain-containing protein</fullName>
    </submittedName>
</protein>
<gene>
    <name evidence="1" type="ORF">EJP77_04835</name>
</gene>
<dbReference type="RefSeq" id="WP_127198011.1">
    <property type="nucleotide sequence ID" value="NZ_RZNX01000001.1"/>
</dbReference>
<dbReference type="OrthoDB" id="164847at2"/>
<dbReference type="Proteomes" id="UP000272464">
    <property type="component" value="Unassembled WGS sequence"/>
</dbReference>
<comment type="caution">
    <text evidence="1">The sequence shown here is derived from an EMBL/GenBank/DDBJ whole genome shotgun (WGS) entry which is preliminary data.</text>
</comment>
<proteinExistence type="predicted"/>
<sequence>MKGIVEGFEEGYCIIEVDGRSTNVPMSQVDSAVKTCDVVDWDGKKWVANRKETETRIKEIKSLMKDVWED</sequence>
<organism evidence="1 2">
    <name type="scientific">Paenibacillus zeisoli</name>
    <dbReference type="NCBI Taxonomy" id="2496267"/>
    <lineage>
        <taxon>Bacteria</taxon>
        <taxon>Bacillati</taxon>
        <taxon>Bacillota</taxon>
        <taxon>Bacilli</taxon>
        <taxon>Bacillales</taxon>
        <taxon>Paenibacillaceae</taxon>
        <taxon>Paenibacillus</taxon>
    </lineage>
</organism>
<evidence type="ECO:0000313" key="2">
    <source>
        <dbReference type="Proteomes" id="UP000272464"/>
    </source>
</evidence>
<dbReference type="InterPro" id="IPR021377">
    <property type="entry name" value="DUF3006"/>
</dbReference>
<evidence type="ECO:0000313" key="1">
    <source>
        <dbReference type="EMBL" id="RUT36318.1"/>
    </source>
</evidence>
<reference evidence="1 2" key="1">
    <citation type="submission" date="2018-12" db="EMBL/GenBank/DDBJ databases">
        <authorList>
            <person name="Sun L."/>
            <person name="Chen Z."/>
        </authorList>
    </citation>
    <scope>NUCLEOTIDE SEQUENCE [LARGE SCALE GENOMIC DNA]</scope>
    <source>
        <strain evidence="1 2">3-5-3</strain>
    </source>
</reference>
<keyword evidence="2" id="KW-1185">Reference proteome</keyword>
<name>A0A433XQR8_9BACL</name>
<dbReference type="AlphaFoldDB" id="A0A433XQR8"/>
<dbReference type="Pfam" id="PF11213">
    <property type="entry name" value="DUF3006"/>
    <property type="match status" value="1"/>
</dbReference>
<accession>A0A433XQR8</accession>